<evidence type="ECO:0000313" key="3">
    <source>
        <dbReference type="Proteomes" id="UP000075903"/>
    </source>
</evidence>
<protein>
    <submittedName>
        <fullName evidence="2">Uncharacterized protein</fullName>
    </submittedName>
</protein>
<accession>A0A182VE01</accession>
<keyword evidence="3" id="KW-1185">Reference proteome</keyword>
<reference evidence="2" key="1">
    <citation type="submission" date="2020-05" db="UniProtKB">
        <authorList>
            <consortium name="EnsemblMetazoa"/>
        </authorList>
    </citation>
    <scope>IDENTIFICATION</scope>
    <source>
        <strain evidence="2">MAF</strain>
    </source>
</reference>
<feature type="region of interest" description="Disordered" evidence="1">
    <location>
        <begin position="29"/>
        <end position="87"/>
    </location>
</feature>
<dbReference type="Proteomes" id="UP000075903">
    <property type="component" value="Unassembled WGS sequence"/>
</dbReference>
<sequence>MSQQLNSHGTTMLGSIANSIGTNNSIACSMGNNIPNNLTTIPNSMIATMSSPAGNASNGPTSNGANSNGANGSSNGPSSTPATPTNNCQSIRYCSANAVITHHPISPREEFFVKHGAKQRDSVRQQ</sequence>
<organism evidence="2 3">
    <name type="scientific">Anopheles merus</name>
    <name type="common">Mosquito</name>
    <dbReference type="NCBI Taxonomy" id="30066"/>
    <lineage>
        <taxon>Eukaryota</taxon>
        <taxon>Metazoa</taxon>
        <taxon>Ecdysozoa</taxon>
        <taxon>Arthropoda</taxon>
        <taxon>Hexapoda</taxon>
        <taxon>Insecta</taxon>
        <taxon>Pterygota</taxon>
        <taxon>Neoptera</taxon>
        <taxon>Endopterygota</taxon>
        <taxon>Diptera</taxon>
        <taxon>Nematocera</taxon>
        <taxon>Culicoidea</taxon>
        <taxon>Culicidae</taxon>
        <taxon>Anophelinae</taxon>
        <taxon>Anopheles</taxon>
    </lineage>
</organism>
<evidence type="ECO:0000313" key="2">
    <source>
        <dbReference type="EnsemblMetazoa" id="AMEM013363-PA"/>
    </source>
</evidence>
<feature type="compositionally biased region" description="Low complexity" evidence="1">
    <location>
        <begin position="32"/>
        <end position="43"/>
    </location>
</feature>
<name>A0A182VE01_ANOME</name>
<evidence type="ECO:0000256" key="1">
    <source>
        <dbReference type="SAM" id="MobiDB-lite"/>
    </source>
</evidence>
<proteinExistence type="predicted"/>
<dbReference type="VEuPathDB" id="VectorBase:AMEM013363"/>
<dbReference type="EnsemblMetazoa" id="AMEM013363-RA">
    <property type="protein sequence ID" value="AMEM013363-PA"/>
    <property type="gene ID" value="AMEM013363"/>
</dbReference>
<dbReference type="VEuPathDB" id="VectorBase:AMEM21_007838"/>
<dbReference type="AlphaFoldDB" id="A0A182VE01"/>
<feature type="compositionally biased region" description="Low complexity" evidence="1">
    <location>
        <begin position="54"/>
        <end position="87"/>
    </location>
</feature>